<reference evidence="11" key="1">
    <citation type="submission" date="2021-06" db="EMBL/GenBank/DDBJ databases">
        <authorList>
            <person name="Kallberg Y."/>
            <person name="Tangrot J."/>
            <person name="Rosling A."/>
        </authorList>
    </citation>
    <scope>NUCLEOTIDE SEQUENCE</scope>
    <source>
        <strain evidence="11">CL551</strain>
    </source>
</reference>
<name>A0A9N9I3T7_9GLOM</name>
<evidence type="ECO:0000256" key="5">
    <source>
        <dbReference type="ARBA" id="ARBA00022737"/>
    </source>
</evidence>
<evidence type="ECO:0000256" key="7">
    <source>
        <dbReference type="ARBA" id="ARBA00023128"/>
    </source>
</evidence>
<proteinExistence type="inferred from homology"/>
<keyword evidence="5" id="KW-0677">Repeat</keyword>
<feature type="repeat" description="Solcar" evidence="9">
    <location>
        <begin position="226"/>
        <end position="311"/>
    </location>
</feature>
<dbReference type="Gene3D" id="1.50.40.10">
    <property type="entry name" value="Mitochondrial carrier domain"/>
    <property type="match status" value="1"/>
</dbReference>
<accession>A0A9N9I3T7</accession>
<dbReference type="InterPro" id="IPR002067">
    <property type="entry name" value="MCP"/>
</dbReference>
<comment type="caution">
    <text evidence="11">The sequence shown here is derived from an EMBL/GenBank/DDBJ whole genome shotgun (WGS) entry which is preliminary data.</text>
</comment>
<dbReference type="GO" id="GO:0055085">
    <property type="term" value="P:transmembrane transport"/>
    <property type="evidence" value="ECO:0007669"/>
    <property type="project" value="InterPro"/>
</dbReference>
<evidence type="ECO:0000313" key="12">
    <source>
        <dbReference type="Proteomes" id="UP000789342"/>
    </source>
</evidence>
<dbReference type="GO" id="GO:0031966">
    <property type="term" value="C:mitochondrial membrane"/>
    <property type="evidence" value="ECO:0007669"/>
    <property type="project" value="UniProtKB-SubCell"/>
</dbReference>
<evidence type="ECO:0000256" key="9">
    <source>
        <dbReference type="PROSITE-ProRule" id="PRU00282"/>
    </source>
</evidence>
<comment type="similarity">
    <text evidence="2 10">Belongs to the mitochondrial carrier (TC 2.A.29) family.</text>
</comment>
<evidence type="ECO:0000256" key="2">
    <source>
        <dbReference type="ARBA" id="ARBA00006375"/>
    </source>
</evidence>
<protein>
    <submittedName>
        <fullName evidence="11">17715_t:CDS:1</fullName>
    </submittedName>
</protein>
<sequence>MSTNSKITAQVSPPTILVSKTDGKFRSAASCFSCLVTHPLDTTKVRMQTTISANELGSLGTAIMIIRKEGILGIYNGISASILRQATYSTMRFGIYDKLRTHLTKNGGNSSSGVIWIRNYLGIKPLSFAAKIFCASAAGCVGGAFGNPADLVMVRMQNDAKLPSESRRNYKHAFEGLFRIYREEGMKGLTRGIGPNVNRAILMNSSQLASYEQFKQLLLETEYFQDNIITHFTSSLLAGLVATTICSPVDVIKTRVMNSGSKQKQNIMTMLKTIVVREGPFALFKGWVPAFVRLGPHTIVTFLALEQIKGFYNKRIELRMKATA</sequence>
<evidence type="ECO:0000256" key="10">
    <source>
        <dbReference type="RuleBase" id="RU000488"/>
    </source>
</evidence>
<feature type="repeat" description="Solcar" evidence="9">
    <location>
        <begin position="14"/>
        <end position="102"/>
    </location>
</feature>
<evidence type="ECO:0000256" key="4">
    <source>
        <dbReference type="ARBA" id="ARBA00022692"/>
    </source>
</evidence>
<dbReference type="PANTHER" id="PTHR45618">
    <property type="entry name" value="MITOCHONDRIAL DICARBOXYLATE CARRIER-RELATED"/>
    <property type="match status" value="1"/>
</dbReference>
<keyword evidence="12" id="KW-1185">Reference proteome</keyword>
<evidence type="ECO:0000256" key="3">
    <source>
        <dbReference type="ARBA" id="ARBA00022448"/>
    </source>
</evidence>
<dbReference type="OrthoDB" id="448427at2759"/>
<dbReference type="Pfam" id="PF00153">
    <property type="entry name" value="Mito_carr"/>
    <property type="match status" value="3"/>
</dbReference>
<feature type="repeat" description="Solcar" evidence="9">
    <location>
        <begin position="130"/>
        <end position="217"/>
    </location>
</feature>
<organism evidence="11 12">
    <name type="scientific">Acaulospora morrowiae</name>
    <dbReference type="NCBI Taxonomy" id="94023"/>
    <lineage>
        <taxon>Eukaryota</taxon>
        <taxon>Fungi</taxon>
        <taxon>Fungi incertae sedis</taxon>
        <taxon>Mucoromycota</taxon>
        <taxon>Glomeromycotina</taxon>
        <taxon>Glomeromycetes</taxon>
        <taxon>Diversisporales</taxon>
        <taxon>Acaulosporaceae</taxon>
        <taxon>Acaulospora</taxon>
    </lineage>
</organism>
<dbReference type="Proteomes" id="UP000789342">
    <property type="component" value="Unassembled WGS sequence"/>
</dbReference>
<dbReference type="InterPro" id="IPR018108">
    <property type="entry name" value="MCP_transmembrane"/>
</dbReference>
<dbReference type="EMBL" id="CAJVPV010021537">
    <property type="protein sequence ID" value="CAG8718225.1"/>
    <property type="molecule type" value="Genomic_DNA"/>
</dbReference>
<evidence type="ECO:0000256" key="1">
    <source>
        <dbReference type="ARBA" id="ARBA00004225"/>
    </source>
</evidence>
<dbReference type="InterPro" id="IPR050391">
    <property type="entry name" value="Mito_Metabolite_Transporter"/>
</dbReference>
<evidence type="ECO:0000313" key="11">
    <source>
        <dbReference type="EMBL" id="CAG8718225.1"/>
    </source>
</evidence>
<keyword evidence="6" id="KW-1133">Transmembrane helix</keyword>
<keyword evidence="7" id="KW-0496">Mitochondrion</keyword>
<comment type="subcellular location">
    <subcellularLocation>
        <location evidence="1">Mitochondrion membrane</location>
        <topology evidence="1">Multi-pass membrane protein</topology>
    </subcellularLocation>
</comment>
<keyword evidence="3 10" id="KW-0813">Transport</keyword>
<keyword evidence="4 9" id="KW-0812">Transmembrane</keyword>
<keyword evidence="8 9" id="KW-0472">Membrane</keyword>
<dbReference type="PROSITE" id="PS50920">
    <property type="entry name" value="SOLCAR"/>
    <property type="match status" value="3"/>
</dbReference>
<dbReference type="PRINTS" id="PR00784">
    <property type="entry name" value="MTUNCOUPLING"/>
</dbReference>
<evidence type="ECO:0000256" key="8">
    <source>
        <dbReference type="ARBA" id="ARBA00023136"/>
    </source>
</evidence>
<dbReference type="SUPFAM" id="SSF103506">
    <property type="entry name" value="Mitochondrial carrier"/>
    <property type="match status" value="1"/>
</dbReference>
<evidence type="ECO:0000256" key="6">
    <source>
        <dbReference type="ARBA" id="ARBA00022989"/>
    </source>
</evidence>
<gene>
    <name evidence="11" type="ORF">AMORRO_LOCUS13162</name>
</gene>
<dbReference type="InterPro" id="IPR023395">
    <property type="entry name" value="MCP_dom_sf"/>
</dbReference>
<dbReference type="AlphaFoldDB" id="A0A9N9I3T7"/>